<keyword evidence="2" id="KW-1185">Reference proteome</keyword>
<sequence length="335" mass="35928">MLGTLVVGLGRAGAGLHLPVLRRLGHGGGRPFGRPPITVYDPRRRLGDADLGDVAVAHSPAHAATLVDPDRTVVHLCTGPSARLRPLTELADLGFRRFLVEKPLAGDEVELREVLRLREHGRLDLLPVAQWRCSELTTRLLGVLAGGRLGRLRSVEFTQSKPRFARTLAGDDHPSAFDVEVPHSLAVALLLAGRGEVVAAGCTDMLLGDAVFPSLGGAWLRLRHADGVLTDIRADLTAPVRERRVTVELEGGTLVGHYPISAADEYAQLSVRTKGGKVESVFRDDSLGAFIARAYRHFEGTEPITDEPATGATVVSLLAEAKRVAGLRAPVEVPR</sequence>
<dbReference type="EMBL" id="FOGI01000003">
    <property type="protein sequence ID" value="SER43696.1"/>
    <property type="molecule type" value="Genomic_DNA"/>
</dbReference>
<evidence type="ECO:0000313" key="1">
    <source>
        <dbReference type="EMBL" id="SER43696.1"/>
    </source>
</evidence>
<dbReference type="Proteomes" id="UP000199051">
    <property type="component" value="Unassembled WGS sequence"/>
</dbReference>
<dbReference type="AlphaFoldDB" id="A0A1H9P632"/>
<dbReference type="Gene3D" id="3.40.50.720">
    <property type="entry name" value="NAD(P)-binding Rossmann-like Domain"/>
    <property type="match status" value="1"/>
</dbReference>
<dbReference type="RefSeq" id="WP_092775736.1">
    <property type="nucleotide sequence ID" value="NZ_FOGI01000003.1"/>
</dbReference>
<dbReference type="Gene3D" id="3.30.360.10">
    <property type="entry name" value="Dihydrodipicolinate Reductase, domain 2"/>
    <property type="match status" value="1"/>
</dbReference>
<dbReference type="InterPro" id="IPR036291">
    <property type="entry name" value="NAD(P)-bd_dom_sf"/>
</dbReference>
<proteinExistence type="predicted"/>
<organism evidence="1 2">
    <name type="scientific">Actinokineospora terrae</name>
    <dbReference type="NCBI Taxonomy" id="155974"/>
    <lineage>
        <taxon>Bacteria</taxon>
        <taxon>Bacillati</taxon>
        <taxon>Actinomycetota</taxon>
        <taxon>Actinomycetes</taxon>
        <taxon>Pseudonocardiales</taxon>
        <taxon>Pseudonocardiaceae</taxon>
        <taxon>Actinokineospora</taxon>
    </lineage>
</organism>
<dbReference type="SUPFAM" id="SSF51735">
    <property type="entry name" value="NAD(P)-binding Rossmann-fold domains"/>
    <property type="match status" value="1"/>
</dbReference>
<evidence type="ECO:0000313" key="2">
    <source>
        <dbReference type="Proteomes" id="UP000199051"/>
    </source>
</evidence>
<gene>
    <name evidence="1" type="ORF">SAMN04487818_103310</name>
</gene>
<name>A0A1H9P632_9PSEU</name>
<protein>
    <submittedName>
        <fullName evidence="1">Predicted dehydrogenase</fullName>
    </submittedName>
</protein>
<accession>A0A1H9P632</accession>
<dbReference type="STRING" id="155974.SAMN04487818_103310"/>
<reference evidence="2" key="1">
    <citation type="submission" date="2016-10" db="EMBL/GenBank/DDBJ databases">
        <authorList>
            <person name="Varghese N."/>
            <person name="Submissions S."/>
        </authorList>
    </citation>
    <scope>NUCLEOTIDE SEQUENCE [LARGE SCALE GENOMIC DNA]</scope>
    <source>
        <strain evidence="2">DSM 44260</strain>
    </source>
</reference>